<keyword evidence="1" id="KW-0808">Transferase</keyword>
<dbReference type="PANTHER" id="PTHR10434:SF9">
    <property type="entry name" value="PHOSPHOLIPID_GLYCEROL ACYLTRANSFERASE DOMAIN-CONTAINING PROTEIN"/>
    <property type="match status" value="1"/>
</dbReference>
<sequence>MPERARWATPLLKHSIRRSVHTGLGGVWIRGPVPPGGAVLAPNHHSWWDGYALREVAWWAGADFRVLMTARQLTRFPFLRRMGALDAGRVREAVRSARDGAWVTVFPEGAVQPAGTVGTLHPGAAWTARTASVPLIPVALRVVMRGGQWPEAYLRFGTPTTDLKTALVHELSLLDDDLRASDPEQPLAGYLCVARGRATGTDAVNWPARLLTWITGDR</sequence>
<dbReference type="SMART" id="SM00563">
    <property type="entry name" value="PlsC"/>
    <property type="match status" value="1"/>
</dbReference>
<reference evidence="5" key="1">
    <citation type="journal article" date="2019" name="Int. J. Syst. Evol. Microbiol.">
        <title>The Global Catalogue of Microorganisms (GCM) 10K type strain sequencing project: providing services to taxonomists for standard genome sequencing and annotation.</title>
        <authorList>
            <consortium name="The Broad Institute Genomics Platform"/>
            <consortium name="The Broad Institute Genome Sequencing Center for Infectious Disease"/>
            <person name="Wu L."/>
            <person name="Ma J."/>
        </authorList>
    </citation>
    <scope>NUCLEOTIDE SEQUENCE [LARGE SCALE GENOMIC DNA]</scope>
    <source>
        <strain evidence="5">JCM 15443</strain>
    </source>
</reference>
<dbReference type="PANTHER" id="PTHR10434">
    <property type="entry name" value="1-ACYL-SN-GLYCEROL-3-PHOSPHATE ACYLTRANSFERASE"/>
    <property type="match status" value="1"/>
</dbReference>
<evidence type="ECO:0000256" key="1">
    <source>
        <dbReference type="ARBA" id="ARBA00022679"/>
    </source>
</evidence>
<evidence type="ECO:0000256" key="2">
    <source>
        <dbReference type="ARBA" id="ARBA00023315"/>
    </source>
</evidence>
<evidence type="ECO:0000313" key="5">
    <source>
        <dbReference type="Proteomes" id="UP000661918"/>
    </source>
</evidence>
<organism evidence="4 5">
    <name type="scientific">Deinococcus aerophilus</name>
    <dbReference type="NCBI Taxonomy" id="522488"/>
    <lineage>
        <taxon>Bacteria</taxon>
        <taxon>Thermotogati</taxon>
        <taxon>Deinococcota</taxon>
        <taxon>Deinococci</taxon>
        <taxon>Deinococcales</taxon>
        <taxon>Deinococcaceae</taxon>
        <taxon>Deinococcus</taxon>
    </lineage>
</organism>
<evidence type="ECO:0000313" key="4">
    <source>
        <dbReference type="EMBL" id="GGM17926.1"/>
    </source>
</evidence>
<name>A0ABQ2GYI2_9DEIO</name>
<feature type="domain" description="Phospholipid/glycerol acyltransferase" evidence="3">
    <location>
        <begin position="38"/>
        <end position="143"/>
    </location>
</feature>
<keyword evidence="2 4" id="KW-0012">Acyltransferase</keyword>
<dbReference type="Pfam" id="PF01553">
    <property type="entry name" value="Acyltransferase"/>
    <property type="match status" value="1"/>
</dbReference>
<proteinExistence type="predicted"/>
<evidence type="ECO:0000259" key="3">
    <source>
        <dbReference type="SMART" id="SM00563"/>
    </source>
</evidence>
<dbReference type="CDD" id="cd06551">
    <property type="entry name" value="LPLAT"/>
    <property type="match status" value="1"/>
</dbReference>
<comment type="caution">
    <text evidence="4">The sequence shown here is derived from an EMBL/GenBank/DDBJ whole genome shotgun (WGS) entry which is preliminary data.</text>
</comment>
<dbReference type="GO" id="GO:0016746">
    <property type="term" value="F:acyltransferase activity"/>
    <property type="evidence" value="ECO:0007669"/>
    <property type="project" value="UniProtKB-KW"/>
</dbReference>
<protein>
    <submittedName>
        <fullName evidence="4">1-acyl-sn-glycerol-3-phosphate acyltransferase</fullName>
    </submittedName>
</protein>
<dbReference type="Proteomes" id="UP000661918">
    <property type="component" value="Unassembled WGS sequence"/>
</dbReference>
<dbReference type="EMBL" id="BMOM01000030">
    <property type="protein sequence ID" value="GGM17926.1"/>
    <property type="molecule type" value="Genomic_DNA"/>
</dbReference>
<gene>
    <name evidence="4" type="ORF">GCM10010841_27600</name>
</gene>
<accession>A0ABQ2GYI2</accession>
<dbReference type="SUPFAM" id="SSF69593">
    <property type="entry name" value="Glycerol-3-phosphate (1)-acyltransferase"/>
    <property type="match status" value="1"/>
</dbReference>
<dbReference type="RefSeq" id="WP_188904939.1">
    <property type="nucleotide sequence ID" value="NZ_BMOM01000030.1"/>
</dbReference>
<dbReference type="InterPro" id="IPR002123">
    <property type="entry name" value="Plipid/glycerol_acylTrfase"/>
</dbReference>
<keyword evidence="5" id="KW-1185">Reference proteome</keyword>